<sequence length="473" mass="49752">MRSATLLVSAGVLLTLMGSNQRSSRSAVRALRLPTAAAHAHGSASVKGTKGVQQTGTVADVVTAANAFLATLSTAQQATVLQTFNATNVVKWSNFPIAGYNGRIGIRLDALTAAQRTAAMAVVQAATGTAANEGFDEIQQIRTADDYLVSTGSSSTTFGSNIYFIAFLGTPSTTGTWMLQCGGHHSATNITFGGGAVTGASPKFEGVEPLTFNAPNSNVLPAGTPCAPQAQEQAGMLAMISGLTTAQQTSARLTQTFNDLVVGPQKDGLFPATRVGLQCNQLTAAQKQLVVDAMAPWVKDVDDATGQQLLAYYQSQIDNTYIAYSGTGAFNAISDYVRIDGPNVWIEFVVQRGAEYPTQIHYHTLYRDRARDYGGNFYGSYTTVLGTKPSTNATVFTAYPNPVASGQGIDVVLAQTSKSATYQLRNEIGQTVANGTFSGIKTKVPTKGLAAGLYLLTVQPSGEQPVTTRLTLQ</sequence>
<dbReference type="EMBL" id="RXOF01000001">
    <property type="protein sequence ID" value="RTQ53740.1"/>
    <property type="molecule type" value="Genomic_DNA"/>
</dbReference>
<evidence type="ECO:0000313" key="2">
    <source>
        <dbReference type="Proteomes" id="UP000282184"/>
    </source>
</evidence>
<dbReference type="InterPro" id="IPR021889">
    <property type="entry name" value="DUF3500"/>
</dbReference>
<name>A0A3S0HAR8_9BACT</name>
<dbReference type="OrthoDB" id="886584at2"/>
<gene>
    <name evidence="1" type="ORF">EJV47_03125</name>
</gene>
<dbReference type="NCBIfam" id="TIGR04183">
    <property type="entry name" value="Por_Secre_tail"/>
    <property type="match status" value="1"/>
</dbReference>
<reference evidence="1 2" key="1">
    <citation type="submission" date="2018-12" db="EMBL/GenBank/DDBJ databases">
        <title>Hymenobacter gummosus sp. nov., isolated from a spring.</title>
        <authorList>
            <person name="Nie L."/>
        </authorList>
    </citation>
    <scope>NUCLEOTIDE SEQUENCE [LARGE SCALE GENOMIC DNA]</scope>
    <source>
        <strain evidence="1 2">KCTC 52166</strain>
    </source>
</reference>
<dbReference type="PANTHER" id="PTHR37489:SF1">
    <property type="entry name" value="DUF3500 DOMAIN-CONTAINING PROTEIN"/>
    <property type="match status" value="1"/>
</dbReference>
<dbReference type="InterPro" id="IPR026444">
    <property type="entry name" value="Secre_tail"/>
</dbReference>
<comment type="caution">
    <text evidence="1">The sequence shown here is derived from an EMBL/GenBank/DDBJ whole genome shotgun (WGS) entry which is preliminary data.</text>
</comment>
<proteinExistence type="predicted"/>
<dbReference type="PANTHER" id="PTHR37489">
    <property type="entry name" value="DUF3500 DOMAIN-CONTAINING PROTEIN"/>
    <property type="match status" value="1"/>
</dbReference>
<protein>
    <submittedName>
        <fullName evidence="1">DUF3500 domain-containing protein</fullName>
    </submittedName>
</protein>
<evidence type="ECO:0000313" key="1">
    <source>
        <dbReference type="EMBL" id="RTQ53740.1"/>
    </source>
</evidence>
<keyword evidence="2" id="KW-1185">Reference proteome</keyword>
<dbReference type="RefSeq" id="WP_126691667.1">
    <property type="nucleotide sequence ID" value="NZ_RXOF01000001.1"/>
</dbReference>
<dbReference type="AlphaFoldDB" id="A0A3S0HAR8"/>
<accession>A0A3S0HAR8</accession>
<dbReference type="Proteomes" id="UP000282184">
    <property type="component" value="Unassembled WGS sequence"/>
</dbReference>
<dbReference type="Pfam" id="PF12006">
    <property type="entry name" value="DUF3500"/>
    <property type="match status" value="1"/>
</dbReference>
<organism evidence="1 2">
    <name type="scientific">Hymenobacter gummosus</name>
    <dbReference type="NCBI Taxonomy" id="1776032"/>
    <lineage>
        <taxon>Bacteria</taxon>
        <taxon>Pseudomonadati</taxon>
        <taxon>Bacteroidota</taxon>
        <taxon>Cytophagia</taxon>
        <taxon>Cytophagales</taxon>
        <taxon>Hymenobacteraceae</taxon>
        <taxon>Hymenobacter</taxon>
    </lineage>
</organism>